<feature type="non-terminal residue" evidence="3">
    <location>
        <position position="75"/>
    </location>
</feature>
<dbReference type="PANTHER" id="PTHR10582:SF30">
    <property type="entry name" value="ION TRANSPORT DOMAIN-CONTAINING PROTEIN"/>
    <property type="match status" value="1"/>
</dbReference>
<evidence type="ECO:0000256" key="2">
    <source>
        <dbReference type="SAM" id="Phobius"/>
    </source>
</evidence>
<feature type="non-terminal residue" evidence="3">
    <location>
        <position position="1"/>
    </location>
</feature>
<dbReference type="InterPro" id="IPR024862">
    <property type="entry name" value="TRPV"/>
</dbReference>
<sequence>NGGMNEESVLSLVVYGETTAHLELLDGLLEDLLEQKWDAYGRKSWFKSLSLFIVYYFFFFCAFMTRPFSETTKVI</sequence>
<evidence type="ECO:0000313" key="3">
    <source>
        <dbReference type="EMBL" id="GMS82154.1"/>
    </source>
</evidence>
<comment type="caution">
    <text evidence="3">The sequence shown here is derived from an EMBL/GenBank/DDBJ whole genome shotgun (WGS) entry which is preliminary data.</text>
</comment>
<keyword evidence="2" id="KW-0472">Membrane</keyword>
<organism evidence="3 4">
    <name type="scientific">Pristionchus entomophagus</name>
    <dbReference type="NCBI Taxonomy" id="358040"/>
    <lineage>
        <taxon>Eukaryota</taxon>
        <taxon>Metazoa</taxon>
        <taxon>Ecdysozoa</taxon>
        <taxon>Nematoda</taxon>
        <taxon>Chromadorea</taxon>
        <taxon>Rhabditida</taxon>
        <taxon>Rhabditina</taxon>
        <taxon>Diplogasteromorpha</taxon>
        <taxon>Diplogasteroidea</taxon>
        <taxon>Neodiplogasteridae</taxon>
        <taxon>Pristionchus</taxon>
    </lineage>
</organism>
<reference evidence="3" key="1">
    <citation type="submission" date="2023-10" db="EMBL/GenBank/DDBJ databases">
        <title>Genome assembly of Pristionchus species.</title>
        <authorList>
            <person name="Yoshida K."/>
            <person name="Sommer R.J."/>
        </authorList>
    </citation>
    <scope>NUCLEOTIDE SEQUENCE</scope>
    <source>
        <strain evidence="3">RS0144</strain>
    </source>
</reference>
<protein>
    <submittedName>
        <fullName evidence="3">Uncharacterized protein</fullName>
    </submittedName>
</protein>
<dbReference type="PANTHER" id="PTHR10582">
    <property type="entry name" value="TRANSIENT RECEPTOR POTENTIAL ION CHANNEL PROTEIN"/>
    <property type="match status" value="1"/>
</dbReference>
<keyword evidence="2" id="KW-0812">Transmembrane</keyword>
<proteinExistence type="predicted"/>
<keyword evidence="2" id="KW-1133">Transmembrane helix</keyword>
<dbReference type="AlphaFoldDB" id="A0AAV5SLC4"/>
<dbReference type="EMBL" id="BTSX01000001">
    <property type="protein sequence ID" value="GMS82154.1"/>
    <property type="molecule type" value="Genomic_DNA"/>
</dbReference>
<dbReference type="GO" id="GO:0098703">
    <property type="term" value="P:calcium ion import across plasma membrane"/>
    <property type="evidence" value="ECO:0007669"/>
    <property type="project" value="TreeGrafter"/>
</dbReference>
<evidence type="ECO:0000256" key="1">
    <source>
        <dbReference type="ARBA" id="ARBA00022737"/>
    </source>
</evidence>
<dbReference type="GO" id="GO:0005262">
    <property type="term" value="F:calcium channel activity"/>
    <property type="evidence" value="ECO:0007669"/>
    <property type="project" value="TreeGrafter"/>
</dbReference>
<keyword evidence="1" id="KW-0677">Repeat</keyword>
<keyword evidence="4" id="KW-1185">Reference proteome</keyword>
<accession>A0AAV5SLC4</accession>
<evidence type="ECO:0000313" key="4">
    <source>
        <dbReference type="Proteomes" id="UP001432027"/>
    </source>
</evidence>
<dbReference type="GO" id="GO:0005886">
    <property type="term" value="C:plasma membrane"/>
    <property type="evidence" value="ECO:0007669"/>
    <property type="project" value="TreeGrafter"/>
</dbReference>
<name>A0AAV5SLC4_9BILA</name>
<dbReference type="Proteomes" id="UP001432027">
    <property type="component" value="Unassembled WGS sequence"/>
</dbReference>
<gene>
    <name evidence="3" type="ORF">PENTCL1PPCAC_4329</name>
</gene>
<feature type="transmembrane region" description="Helical" evidence="2">
    <location>
        <begin position="45"/>
        <end position="65"/>
    </location>
</feature>